<keyword evidence="2" id="KW-1185">Reference proteome</keyword>
<dbReference type="EMBL" id="JANIEX010001160">
    <property type="protein sequence ID" value="KAJ3560501.1"/>
    <property type="molecule type" value="Genomic_DNA"/>
</dbReference>
<accession>A0AAD5YL00</accession>
<name>A0AAD5YL00_9AGAR</name>
<protein>
    <submittedName>
        <fullName evidence="1">Uncharacterized protein</fullName>
    </submittedName>
</protein>
<proteinExistence type="predicted"/>
<sequence>MPFTRSNPPGPRKPRVLFHGMHFLAKEGERLIRDVECQRKSDGSGHHAVVESVMGGLQTPIHDVTVVLGDRETGRFHRLQVFFKNNVRLDINKALPHGRVWRGDILVMHKKEVRHALYTDVEDTAEEMRCVLRAIRVVLDAAERRGLSRVPQEIWA</sequence>
<evidence type="ECO:0000313" key="1">
    <source>
        <dbReference type="EMBL" id="KAJ3560501.1"/>
    </source>
</evidence>
<dbReference type="Proteomes" id="UP001213000">
    <property type="component" value="Unassembled WGS sequence"/>
</dbReference>
<dbReference type="AlphaFoldDB" id="A0AAD5YL00"/>
<organism evidence="1 2">
    <name type="scientific">Leucocoprinus birnbaumii</name>
    <dbReference type="NCBI Taxonomy" id="56174"/>
    <lineage>
        <taxon>Eukaryota</taxon>
        <taxon>Fungi</taxon>
        <taxon>Dikarya</taxon>
        <taxon>Basidiomycota</taxon>
        <taxon>Agaricomycotina</taxon>
        <taxon>Agaricomycetes</taxon>
        <taxon>Agaricomycetidae</taxon>
        <taxon>Agaricales</taxon>
        <taxon>Agaricineae</taxon>
        <taxon>Agaricaceae</taxon>
        <taxon>Leucocoprinus</taxon>
    </lineage>
</organism>
<reference evidence="1" key="1">
    <citation type="submission" date="2022-07" db="EMBL/GenBank/DDBJ databases">
        <title>Genome Sequence of Leucocoprinus birnbaumii.</title>
        <authorList>
            <person name="Buettner E."/>
        </authorList>
    </citation>
    <scope>NUCLEOTIDE SEQUENCE</scope>
    <source>
        <strain evidence="1">VT141</strain>
    </source>
</reference>
<evidence type="ECO:0000313" key="2">
    <source>
        <dbReference type="Proteomes" id="UP001213000"/>
    </source>
</evidence>
<gene>
    <name evidence="1" type="ORF">NP233_g10796</name>
</gene>
<comment type="caution">
    <text evidence="1">The sequence shown here is derived from an EMBL/GenBank/DDBJ whole genome shotgun (WGS) entry which is preliminary data.</text>
</comment>